<organism evidence="1 2">
    <name type="scientific">Lasiodiplodia mahajangana</name>
    <dbReference type="NCBI Taxonomy" id="1108764"/>
    <lineage>
        <taxon>Eukaryota</taxon>
        <taxon>Fungi</taxon>
        <taxon>Dikarya</taxon>
        <taxon>Ascomycota</taxon>
        <taxon>Pezizomycotina</taxon>
        <taxon>Dothideomycetes</taxon>
        <taxon>Dothideomycetes incertae sedis</taxon>
        <taxon>Botryosphaeriales</taxon>
        <taxon>Botryosphaeriaceae</taxon>
        <taxon>Lasiodiplodia</taxon>
    </lineage>
</organism>
<keyword evidence="2" id="KW-1185">Reference proteome</keyword>
<protein>
    <submittedName>
        <fullName evidence="1">Uncharacterized protein</fullName>
    </submittedName>
</protein>
<evidence type="ECO:0000313" key="1">
    <source>
        <dbReference type="EMBL" id="KAJ8131556.1"/>
    </source>
</evidence>
<dbReference type="EMBL" id="JAPUUL010000269">
    <property type="protein sequence ID" value="KAJ8131556.1"/>
    <property type="molecule type" value="Genomic_DNA"/>
</dbReference>
<gene>
    <name evidence="1" type="ORF">O1611_g2068</name>
</gene>
<reference evidence="1" key="1">
    <citation type="submission" date="2022-12" db="EMBL/GenBank/DDBJ databases">
        <title>Genome Sequence of Lasiodiplodia mahajangana.</title>
        <authorList>
            <person name="Buettner E."/>
        </authorList>
    </citation>
    <scope>NUCLEOTIDE SEQUENCE</scope>
    <source>
        <strain evidence="1">VT137</strain>
    </source>
</reference>
<name>A0ACC2JVL5_9PEZI</name>
<comment type="caution">
    <text evidence="1">The sequence shown here is derived from an EMBL/GenBank/DDBJ whole genome shotgun (WGS) entry which is preliminary data.</text>
</comment>
<proteinExistence type="predicted"/>
<dbReference type="Proteomes" id="UP001153332">
    <property type="component" value="Unassembled WGS sequence"/>
</dbReference>
<sequence>MPPPPTRKRIIICCDGTWQNSDNGYVKSNRGKSDPTLQIPSNVTRISRCFKRSCSDGVFQIVYYQSGVGSRSGIIDRIFGGAFGIGISENIREAYAFLCANYVDGDEIVILGFSRGAFTARSIGGMISDLGLLTRDGMDYFYPIFKDMQNWSNDHYDDPFPTMPFTNKPKGENAASIYRERLIEKNYTRVKENNGQGALIRDTVGSLGIPDIEFLSRLGIKRSTHEYVSLSLVYQISELTSPTYQFYNTHLSNKIQHGFHALALDETRGPFAPTLWERRPQEQGTSDLRQVWFPGNHANIGGGWPDQKTNVGGGMMDQLSSVGCEFLPDALEKVFEAAVRYYINRESEGAALRRKRACGTCLCCAPQGPKHRPSSWAAKPIYESNKPIRPWGLYAIRSATSPLYNIIGSVSRAPGLYKKVNPKNGRPLPEFLEDTNERIHPSVRVRLACEGLGLNDWEVWDCASLLKYWRPRRITQRFSDPVPRAAEWGPSRRNTQAAISPPPEQVESALNAAAASEESLQMLSLEPLERWVWEYIGPENTAHTAPPVRMMVEENLGPFEQRLLELAAGNVHVYKYAEKQDVREFKAFHLRSFRKMMKRLHKKWHSHQKGAKPAPRSNSDT</sequence>
<accession>A0ACC2JVL5</accession>
<evidence type="ECO:0000313" key="2">
    <source>
        <dbReference type="Proteomes" id="UP001153332"/>
    </source>
</evidence>